<keyword evidence="4" id="KW-1185">Reference proteome</keyword>
<evidence type="ECO:0000259" key="2">
    <source>
        <dbReference type="Pfam" id="PF00542"/>
    </source>
</evidence>
<proteinExistence type="predicted"/>
<dbReference type="HOGENOM" id="CLU_1764931_0_0_7"/>
<keyword evidence="1" id="KW-1133">Transmembrane helix</keyword>
<dbReference type="OrthoDB" id="214992at2"/>
<keyword evidence="1" id="KW-0812">Transmembrane</keyword>
<gene>
    <name evidence="3" type="ordered locus">COCOR_03426</name>
</gene>
<dbReference type="EMBL" id="CP003389">
    <property type="protein sequence ID" value="AFE05224.1"/>
    <property type="molecule type" value="Genomic_DNA"/>
</dbReference>
<dbReference type="Gene3D" id="3.30.1390.10">
    <property type="match status" value="2"/>
</dbReference>
<dbReference type="Pfam" id="PF00542">
    <property type="entry name" value="Ribosomal_L12"/>
    <property type="match status" value="1"/>
</dbReference>
<feature type="domain" description="Large ribosomal subunit protein bL12 C-terminal" evidence="2">
    <location>
        <begin position="55"/>
        <end position="81"/>
    </location>
</feature>
<evidence type="ECO:0000313" key="4">
    <source>
        <dbReference type="Proteomes" id="UP000007587"/>
    </source>
</evidence>
<dbReference type="GO" id="GO:0006412">
    <property type="term" value="P:translation"/>
    <property type="evidence" value="ECO:0007669"/>
    <property type="project" value="InterPro"/>
</dbReference>
<organism evidence="3 4">
    <name type="scientific">Corallococcus coralloides (strain ATCC 25202 / DSM 2259 / NBRC 100086 / M2)</name>
    <name type="common">Myxococcus coralloides</name>
    <dbReference type="NCBI Taxonomy" id="1144275"/>
    <lineage>
        <taxon>Bacteria</taxon>
        <taxon>Pseudomonadati</taxon>
        <taxon>Myxococcota</taxon>
        <taxon>Myxococcia</taxon>
        <taxon>Myxococcales</taxon>
        <taxon>Cystobacterineae</taxon>
        <taxon>Myxococcaceae</taxon>
        <taxon>Corallococcus</taxon>
    </lineage>
</organism>
<dbReference type="InParanoid" id="H8MJB1"/>
<dbReference type="eggNOG" id="COG0222">
    <property type="taxonomic scope" value="Bacteria"/>
</dbReference>
<dbReference type="InterPro" id="IPR013823">
    <property type="entry name" value="Ribosomal_bL12_C"/>
</dbReference>
<reference evidence="3 4" key="1">
    <citation type="journal article" date="2012" name="J. Bacteriol.">
        <title>Complete Genome Sequence of the Fruiting Myxobacterium Corallococcus coralloides DSM 2259.</title>
        <authorList>
            <person name="Huntley S."/>
            <person name="Zhang Y."/>
            <person name="Treuner-Lange A."/>
            <person name="Kneip S."/>
            <person name="Sensen C.W."/>
            <person name="Sogaard-Andersen L."/>
        </authorList>
    </citation>
    <scope>NUCLEOTIDE SEQUENCE [LARGE SCALE GENOMIC DNA]</scope>
    <source>
        <strain evidence="4">ATCC 25202 / DSM 2259 / NBRC 100086 / M2</strain>
    </source>
</reference>
<evidence type="ECO:0000256" key="1">
    <source>
        <dbReference type="SAM" id="Phobius"/>
    </source>
</evidence>
<dbReference type="AlphaFoldDB" id="H8MJB1"/>
<keyword evidence="1" id="KW-0472">Membrane</keyword>
<dbReference type="KEGG" id="ccx:COCOR_03426"/>
<dbReference type="RefSeq" id="WP_014396240.1">
    <property type="nucleotide sequence ID" value="NC_017030.1"/>
</dbReference>
<dbReference type="GO" id="GO:0003735">
    <property type="term" value="F:structural constituent of ribosome"/>
    <property type="evidence" value="ECO:0007669"/>
    <property type="project" value="InterPro"/>
</dbReference>
<sequence length="147" mass="16405">MSSSFLVLVVIAVFMGALIGLWLRSSHREQPSEPPIHRSPEEGRKSLAELIQAGQTINAIKLYRELYGVGLKEAKDAVEAMRDGRAPMELPERRELSDSEANDAIERAIRDNDLIQAIKLYRAQHGVGLKESKDAVEAMRADLLRRG</sequence>
<name>H8MJB1_CORCM</name>
<dbReference type="STRING" id="1144275.COCOR_03426"/>
<dbReference type="InterPro" id="IPR014719">
    <property type="entry name" value="Ribosomal_bL12_C/ClpS-like"/>
</dbReference>
<reference evidence="4" key="2">
    <citation type="submission" date="2012-03" db="EMBL/GenBank/DDBJ databases">
        <title>Genome sequence of the fruiting myxobacterium Corallococcus coralloides DSM 2259.</title>
        <authorList>
            <person name="Huntley S."/>
            <person name="Zhang Y."/>
            <person name="Treuner-Lange A."/>
            <person name="Sensen C.W."/>
            <person name="Sogaard-Andersen L."/>
        </authorList>
    </citation>
    <scope>NUCLEOTIDE SEQUENCE [LARGE SCALE GENOMIC DNA]</scope>
    <source>
        <strain evidence="4">ATCC 25202 / DSM 2259 / NBRC 100086 / M2</strain>
    </source>
</reference>
<accession>H8MJB1</accession>
<feature type="transmembrane region" description="Helical" evidence="1">
    <location>
        <begin position="6"/>
        <end position="23"/>
    </location>
</feature>
<evidence type="ECO:0000313" key="3">
    <source>
        <dbReference type="EMBL" id="AFE05224.1"/>
    </source>
</evidence>
<protein>
    <recommendedName>
        <fullName evidence="2">Large ribosomal subunit protein bL12 C-terminal domain-containing protein</fullName>
    </recommendedName>
</protein>
<dbReference type="Proteomes" id="UP000007587">
    <property type="component" value="Chromosome"/>
</dbReference>